<feature type="domain" description="Histidine kinase" evidence="8">
    <location>
        <begin position="347"/>
        <end position="437"/>
    </location>
</feature>
<sequence>MGVPFPSPEVEGAPPVEYPTGTVSWALRRSNPQLQSTVVSKTSMLEASRIVEAMAQDDGDDVVLLAGFQFERFWRMEQRRYDRMTATTVALAIEAAGDGGDGSFVAVPIDHPIANEWFVVALGPSVSVTLCGLDLGRATGGGPLHATRAFDTIFSTDPKLAHEAFQHVAQDPRLAFPDVTRRQLAARIGARGWEPRRSRGRGPTESVLRAVLRRAEVHARERTRRADEDDLQALAVRKHERQRLVGLVHDGALQRLLVAAQDLAEFRRTGEADRLDLVDDARDALRDGVAALRRDLRSAYDATPTTDGLRDRLDALALYHATRAGFDVDVDVEPRLLVDDDDVVACVRELLTNAAKHSGADRVRVRVRHDDEHGAVVIEVCDDGVGMDPDVPGRALARGHLGLALVRERVRAAGGAWMLCTSPGAGVQARVRLPVTD</sequence>
<dbReference type="SUPFAM" id="SSF55874">
    <property type="entry name" value="ATPase domain of HSP90 chaperone/DNA topoisomerase II/histidine kinase"/>
    <property type="match status" value="1"/>
</dbReference>
<dbReference type="EMBL" id="CAFBMK010000212">
    <property type="protein sequence ID" value="CAB4937415.1"/>
    <property type="molecule type" value="Genomic_DNA"/>
</dbReference>
<dbReference type="PANTHER" id="PTHR24421:SF37">
    <property type="entry name" value="SENSOR HISTIDINE KINASE NARS"/>
    <property type="match status" value="1"/>
</dbReference>
<keyword evidence="5" id="KW-0418">Kinase</keyword>
<gene>
    <name evidence="9" type="ORF">UFOPK3564_02729</name>
</gene>
<keyword evidence="4" id="KW-0812">Transmembrane</keyword>
<dbReference type="GO" id="GO:0000160">
    <property type="term" value="P:phosphorelay signal transduction system"/>
    <property type="evidence" value="ECO:0007669"/>
    <property type="project" value="UniProtKB-KW"/>
</dbReference>
<name>A0A6J7J2G8_9ZZZZ</name>
<dbReference type="AlphaFoldDB" id="A0A6J7J2G8"/>
<keyword evidence="3" id="KW-0808">Transferase</keyword>
<dbReference type="GO" id="GO:0005886">
    <property type="term" value="C:plasma membrane"/>
    <property type="evidence" value="ECO:0007669"/>
    <property type="project" value="UniProtKB-SubCell"/>
</dbReference>
<dbReference type="PRINTS" id="PR00344">
    <property type="entry name" value="BCTRLSENSOR"/>
</dbReference>
<dbReference type="InterPro" id="IPR036890">
    <property type="entry name" value="HATPase_C_sf"/>
</dbReference>
<dbReference type="PANTHER" id="PTHR24421">
    <property type="entry name" value="NITRATE/NITRITE SENSOR PROTEIN NARX-RELATED"/>
    <property type="match status" value="1"/>
</dbReference>
<dbReference type="Gene3D" id="3.30.565.10">
    <property type="entry name" value="Histidine kinase-like ATPase, C-terminal domain"/>
    <property type="match status" value="1"/>
</dbReference>
<dbReference type="SMART" id="SM00387">
    <property type="entry name" value="HATPase_c"/>
    <property type="match status" value="1"/>
</dbReference>
<evidence type="ECO:0000256" key="1">
    <source>
        <dbReference type="ARBA" id="ARBA00004651"/>
    </source>
</evidence>
<keyword evidence="6" id="KW-1133">Transmembrane helix</keyword>
<dbReference type="CDD" id="cd16917">
    <property type="entry name" value="HATPase_UhpB-NarQ-NarX-like"/>
    <property type="match status" value="1"/>
</dbReference>
<evidence type="ECO:0000256" key="6">
    <source>
        <dbReference type="ARBA" id="ARBA00022989"/>
    </source>
</evidence>
<dbReference type="InterPro" id="IPR004358">
    <property type="entry name" value="Sig_transdc_His_kin-like_C"/>
</dbReference>
<dbReference type="InterPro" id="IPR005467">
    <property type="entry name" value="His_kinase_dom"/>
</dbReference>
<keyword evidence="7" id="KW-0472">Membrane</keyword>
<protein>
    <submittedName>
        <fullName evidence="9">Unannotated protein</fullName>
    </submittedName>
</protein>
<keyword evidence="2" id="KW-1003">Cell membrane</keyword>
<organism evidence="9">
    <name type="scientific">freshwater metagenome</name>
    <dbReference type="NCBI Taxonomy" id="449393"/>
    <lineage>
        <taxon>unclassified sequences</taxon>
        <taxon>metagenomes</taxon>
        <taxon>ecological metagenomes</taxon>
    </lineage>
</organism>
<dbReference type="InterPro" id="IPR019278">
    <property type="entry name" value="DICT_dom"/>
</dbReference>
<evidence type="ECO:0000256" key="2">
    <source>
        <dbReference type="ARBA" id="ARBA00022475"/>
    </source>
</evidence>
<evidence type="ECO:0000256" key="5">
    <source>
        <dbReference type="ARBA" id="ARBA00022777"/>
    </source>
</evidence>
<evidence type="ECO:0000256" key="3">
    <source>
        <dbReference type="ARBA" id="ARBA00022679"/>
    </source>
</evidence>
<evidence type="ECO:0000313" key="9">
    <source>
        <dbReference type="EMBL" id="CAB4937415.1"/>
    </source>
</evidence>
<comment type="subcellular location">
    <subcellularLocation>
        <location evidence="1">Cell membrane</location>
        <topology evidence="1">Multi-pass membrane protein</topology>
    </subcellularLocation>
</comment>
<accession>A0A6J7J2G8</accession>
<proteinExistence type="predicted"/>
<dbReference type="Pfam" id="PF02518">
    <property type="entry name" value="HATPase_c"/>
    <property type="match status" value="1"/>
</dbReference>
<reference evidence="9" key="1">
    <citation type="submission" date="2020-05" db="EMBL/GenBank/DDBJ databases">
        <authorList>
            <person name="Chiriac C."/>
            <person name="Salcher M."/>
            <person name="Ghai R."/>
            <person name="Kavagutti S V."/>
        </authorList>
    </citation>
    <scope>NUCLEOTIDE SEQUENCE</scope>
</reference>
<evidence type="ECO:0000256" key="7">
    <source>
        <dbReference type="ARBA" id="ARBA00023136"/>
    </source>
</evidence>
<dbReference type="InterPro" id="IPR050482">
    <property type="entry name" value="Sensor_HK_TwoCompSys"/>
</dbReference>
<dbReference type="Pfam" id="PF10069">
    <property type="entry name" value="DICT"/>
    <property type="match status" value="1"/>
</dbReference>
<evidence type="ECO:0000256" key="4">
    <source>
        <dbReference type="ARBA" id="ARBA00022692"/>
    </source>
</evidence>
<dbReference type="GO" id="GO:0016301">
    <property type="term" value="F:kinase activity"/>
    <property type="evidence" value="ECO:0007669"/>
    <property type="project" value="UniProtKB-KW"/>
</dbReference>
<dbReference type="InterPro" id="IPR003594">
    <property type="entry name" value="HATPase_dom"/>
</dbReference>
<evidence type="ECO:0000259" key="8">
    <source>
        <dbReference type="PROSITE" id="PS50109"/>
    </source>
</evidence>
<dbReference type="PROSITE" id="PS50109">
    <property type="entry name" value="HIS_KIN"/>
    <property type="match status" value="1"/>
</dbReference>